<proteinExistence type="predicted"/>
<dbReference type="EC" id="2.7.13.3" evidence="2"/>
<gene>
    <name evidence="11" type="ORF">A3F84_17325</name>
</gene>
<evidence type="ECO:0000256" key="7">
    <source>
        <dbReference type="ARBA" id="ARBA00023136"/>
    </source>
</evidence>
<dbReference type="InterPro" id="IPR004358">
    <property type="entry name" value="Sig_transdc_His_kin-like_C"/>
</dbReference>
<dbReference type="InterPro" id="IPR015943">
    <property type="entry name" value="WD40/YVTN_repeat-like_dom_sf"/>
</dbReference>
<dbReference type="FunFam" id="3.30.565.10:FF:000006">
    <property type="entry name" value="Sensor histidine kinase WalK"/>
    <property type="match status" value="1"/>
</dbReference>
<dbReference type="InterPro" id="IPR003594">
    <property type="entry name" value="HATPase_dom"/>
</dbReference>
<dbReference type="CDD" id="cd00082">
    <property type="entry name" value="HisKA"/>
    <property type="match status" value="1"/>
</dbReference>
<sequence>MNKPDLIPSQTLARLSFWVPPGRMAEFEAAYEAKVAPILKRHGLVESSERGRATVAGVFSRLFEVETPSEVEEKRRALQGDPTFQAVLQDLGTAFGTAGLDNLIQYDLGFYAAPAGPGRVMSAGSGKVTAVGSGRGHWRTYDVADGLTGVLVQSIFQDREGYLWFGTYGGGVSRYDGRTFITFTTQDGLAHNVVLAIFQDREGYLWFGTEEGGVSRYDPSTSSGQGGKTWTTFTAQDGLGHNWVSSIFQDREGYLWFGTYGGGVSRYDPPQLADARSGQVQTPDSALRSGQASSASSELALPVLSTVEGSETKGHGFITFTQKDGLTDNRVSSIFQDREGYFWFGTNGGGVSRHDGQAWTTFTTQDGLAHNVVLSVFQDREGYLWFGTRGGVSRYDGGFPSTLRQAQGSGQSFTTFTTQDGLAHNVVPSIFQDQEGHLWFGTYGGVSRYDEKTFITFTTQDGLAHNWVPSMFRDQEGHLWFGTAGGGVIRYGEKSFTTFTAQNGLADNVVRSIFQDREGYLWFGTNGGVSRYDGKSPSTDSGQSFTTFTTQDGLAHNWVPSIFQDREGYLWFGTYGGVSRYDGRVPSTLRQAQGSGQSFTTFTTQDGLAHNEVRSIFQDREGHLWFATYGGGVSRFDGKSPPTLRQAQGSEQGFTTFTTKDGLAGNWVYSIFQDREGHLWFATNGGGVSRYDGQVFQTILQQDGLASNVVWSVLQDREGEVWFGTNKGVTRYHLPTPSPPPAFIDAVVADRRYEGERDLVISSSVEMIAFDFRGISFKTRPGALMYRYRMKGYDEGWKIAREHRAEYQGLPLGTYTFEVQAVDRDLVYSEKPATVRLTVVRDPRDEQIDELEQRVRERTRALEEANERLKELDRLKNDFVSNVSHDLRTPLTSIKGYVDNMLDGIGGALNDRQVRNLQRIRSNADRLSKLVNDILDLSRIEAGRLEIAPTQVSVAEVGRDVAEGLRQMASEKGVALGVVEGDEGVVAFADPDRVHQILMNLMGNAIKFTESGGRVEVGAESDGAFVRVWVRDTGKGIPSEELGRVFDKFHQVGGSSEAQRGAGLGLSIVKALVELHGGRIWAESEVGRGSTFWFTLPNAKDAKGTKDAK</sequence>
<dbReference type="PANTHER" id="PTHR43547">
    <property type="entry name" value="TWO-COMPONENT HISTIDINE KINASE"/>
    <property type="match status" value="1"/>
</dbReference>
<keyword evidence="4" id="KW-0808">Transferase</keyword>
<evidence type="ECO:0000313" key="11">
    <source>
        <dbReference type="EMBL" id="OGG57208.1"/>
    </source>
</evidence>
<dbReference type="SUPFAM" id="SSF47384">
    <property type="entry name" value="Homodimeric domain of signal transducing histidine kinase"/>
    <property type="match status" value="1"/>
</dbReference>
<dbReference type="Pfam" id="PF07495">
    <property type="entry name" value="Y_Y_Y"/>
    <property type="match status" value="1"/>
</dbReference>
<evidence type="ECO:0000259" key="10">
    <source>
        <dbReference type="PROSITE" id="PS50109"/>
    </source>
</evidence>
<evidence type="ECO:0000256" key="1">
    <source>
        <dbReference type="ARBA" id="ARBA00000085"/>
    </source>
</evidence>
<dbReference type="InterPro" id="IPR013783">
    <property type="entry name" value="Ig-like_fold"/>
</dbReference>
<dbReference type="InterPro" id="IPR003661">
    <property type="entry name" value="HisK_dim/P_dom"/>
</dbReference>
<accession>A0A1F6D6Z6</accession>
<evidence type="ECO:0000256" key="6">
    <source>
        <dbReference type="ARBA" id="ARBA00023012"/>
    </source>
</evidence>
<dbReference type="PRINTS" id="PR00344">
    <property type="entry name" value="BCTRLSENSOR"/>
</dbReference>
<dbReference type="Gene3D" id="1.10.287.130">
    <property type="match status" value="1"/>
</dbReference>
<dbReference type="GO" id="GO:0000155">
    <property type="term" value="F:phosphorelay sensor kinase activity"/>
    <property type="evidence" value="ECO:0007669"/>
    <property type="project" value="InterPro"/>
</dbReference>
<name>A0A1F6D6Z6_HANXR</name>
<dbReference type="InterPro" id="IPR011123">
    <property type="entry name" value="Y_Y_Y"/>
</dbReference>
<dbReference type="InterPro" id="IPR036097">
    <property type="entry name" value="HisK_dim/P_sf"/>
</dbReference>
<dbReference type="InterPro" id="IPR005467">
    <property type="entry name" value="His_kinase_dom"/>
</dbReference>
<evidence type="ECO:0000256" key="3">
    <source>
        <dbReference type="ARBA" id="ARBA00022553"/>
    </source>
</evidence>
<feature type="compositionally biased region" description="Polar residues" evidence="9">
    <location>
        <begin position="278"/>
        <end position="294"/>
    </location>
</feature>
<feature type="coiled-coil region" evidence="8">
    <location>
        <begin position="848"/>
        <end position="882"/>
    </location>
</feature>
<evidence type="ECO:0000256" key="5">
    <source>
        <dbReference type="ARBA" id="ARBA00022777"/>
    </source>
</evidence>
<evidence type="ECO:0000256" key="4">
    <source>
        <dbReference type="ARBA" id="ARBA00022679"/>
    </source>
</evidence>
<dbReference type="Pfam" id="PF00512">
    <property type="entry name" value="HisKA"/>
    <property type="match status" value="1"/>
</dbReference>
<dbReference type="SMART" id="SM00387">
    <property type="entry name" value="HATPase_c"/>
    <property type="match status" value="1"/>
</dbReference>
<dbReference type="InterPro" id="IPR011110">
    <property type="entry name" value="Reg_prop"/>
</dbReference>
<protein>
    <recommendedName>
        <fullName evidence="2">histidine kinase</fullName>
        <ecNumber evidence="2">2.7.13.3</ecNumber>
    </recommendedName>
</protein>
<dbReference type="FunFam" id="1.10.287.130:FF:000001">
    <property type="entry name" value="Two-component sensor histidine kinase"/>
    <property type="match status" value="1"/>
</dbReference>
<evidence type="ECO:0000256" key="2">
    <source>
        <dbReference type="ARBA" id="ARBA00012438"/>
    </source>
</evidence>
<dbReference type="Pfam" id="PF07494">
    <property type="entry name" value="Reg_prop"/>
    <property type="match status" value="12"/>
</dbReference>
<dbReference type="PANTHER" id="PTHR43547:SF2">
    <property type="entry name" value="HYBRID SIGNAL TRANSDUCTION HISTIDINE KINASE C"/>
    <property type="match status" value="1"/>
</dbReference>
<feature type="region of interest" description="Disordered" evidence="9">
    <location>
        <begin position="268"/>
        <end position="294"/>
    </location>
</feature>
<dbReference type="SUPFAM" id="SSF63829">
    <property type="entry name" value="Calcium-dependent phosphotriesterase"/>
    <property type="match status" value="3"/>
</dbReference>
<keyword evidence="6" id="KW-0902">Two-component regulatory system</keyword>
<dbReference type="Pfam" id="PF02518">
    <property type="entry name" value="HATPase_c"/>
    <property type="match status" value="1"/>
</dbReference>
<keyword evidence="7" id="KW-0472">Membrane</keyword>
<dbReference type="InterPro" id="IPR036890">
    <property type="entry name" value="HATPase_C_sf"/>
</dbReference>
<keyword evidence="5" id="KW-0418">Kinase</keyword>
<feature type="domain" description="Histidine kinase" evidence="10">
    <location>
        <begin position="882"/>
        <end position="1100"/>
    </location>
</feature>
<reference evidence="11 12" key="1">
    <citation type="journal article" date="2016" name="Nat. Commun.">
        <title>Thousands of microbial genomes shed light on interconnected biogeochemical processes in an aquifer system.</title>
        <authorList>
            <person name="Anantharaman K."/>
            <person name="Brown C.T."/>
            <person name="Hug L.A."/>
            <person name="Sharon I."/>
            <person name="Castelle C.J."/>
            <person name="Probst A.J."/>
            <person name="Thomas B.C."/>
            <person name="Singh A."/>
            <person name="Wilkins M.J."/>
            <person name="Karaoz U."/>
            <person name="Brodie E.L."/>
            <person name="Williams K.H."/>
            <person name="Hubbard S.S."/>
            <person name="Banfield J.F."/>
        </authorList>
    </citation>
    <scope>NUCLEOTIDE SEQUENCE [LARGE SCALE GENOMIC DNA]</scope>
    <source>
        <strain evidence="12">RIFCSPLOWO2_12_FULL_64_10</strain>
    </source>
</reference>
<comment type="caution">
    <text evidence="11">The sequence shown here is derived from an EMBL/GenBank/DDBJ whole genome shotgun (WGS) entry which is preliminary data.</text>
</comment>
<keyword evidence="8" id="KW-0175">Coiled coil</keyword>
<keyword evidence="3" id="KW-0597">Phosphoprotein</keyword>
<comment type="catalytic activity">
    <reaction evidence="1">
        <text>ATP + protein L-histidine = ADP + protein N-phospho-L-histidine.</text>
        <dbReference type="EC" id="2.7.13.3"/>
    </reaction>
</comment>
<dbReference type="Gene3D" id="2.60.40.10">
    <property type="entry name" value="Immunoglobulins"/>
    <property type="match status" value="1"/>
</dbReference>
<dbReference type="EMBL" id="MFKF01000010">
    <property type="protein sequence ID" value="OGG57208.1"/>
    <property type="molecule type" value="Genomic_DNA"/>
</dbReference>
<dbReference type="CDD" id="cd16922">
    <property type="entry name" value="HATPase_EvgS-ArcB-TorS-like"/>
    <property type="match status" value="1"/>
</dbReference>
<dbReference type="SUPFAM" id="SSF55874">
    <property type="entry name" value="ATPase domain of HSP90 chaperone/DNA topoisomerase II/histidine kinase"/>
    <property type="match status" value="1"/>
</dbReference>
<evidence type="ECO:0000256" key="9">
    <source>
        <dbReference type="SAM" id="MobiDB-lite"/>
    </source>
</evidence>
<dbReference type="Gene3D" id="2.130.10.10">
    <property type="entry name" value="YVTN repeat-like/Quinoprotein amine dehydrogenase"/>
    <property type="match status" value="7"/>
</dbReference>
<evidence type="ECO:0000256" key="8">
    <source>
        <dbReference type="SAM" id="Coils"/>
    </source>
</evidence>
<evidence type="ECO:0000313" key="12">
    <source>
        <dbReference type="Proteomes" id="UP000178606"/>
    </source>
</evidence>
<dbReference type="SMART" id="SM00388">
    <property type="entry name" value="HisKA"/>
    <property type="match status" value="1"/>
</dbReference>
<dbReference type="AlphaFoldDB" id="A0A1F6D6Z6"/>
<organism evidence="11 12">
    <name type="scientific">Handelsmanbacteria sp. (strain RIFCSPLOWO2_12_FULL_64_10)</name>
    <dbReference type="NCBI Taxonomy" id="1817868"/>
    <lineage>
        <taxon>Bacteria</taxon>
        <taxon>Candidatus Handelsmaniibacteriota</taxon>
    </lineage>
</organism>
<dbReference type="Gene3D" id="3.30.565.10">
    <property type="entry name" value="Histidine kinase-like ATPase, C-terminal domain"/>
    <property type="match status" value="1"/>
</dbReference>
<dbReference type="Proteomes" id="UP000178606">
    <property type="component" value="Unassembled WGS sequence"/>
</dbReference>
<dbReference type="PROSITE" id="PS50109">
    <property type="entry name" value="HIS_KIN"/>
    <property type="match status" value="1"/>
</dbReference>